<dbReference type="OrthoDB" id="6130045at2759"/>
<feature type="compositionally biased region" description="Basic and acidic residues" evidence="1">
    <location>
        <begin position="320"/>
        <end position="329"/>
    </location>
</feature>
<accession>A0A7R9GCM9</accession>
<feature type="region of interest" description="Disordered" evidence="1">
    <location>
        <begin position="282"/>
        <end position="329"/>
    </location>
</feature>
<dbReference type="EMBL" id="CAJPEX010000497">
    <property type="protein sequence ID" value="CAG0916022.1"/>
    <property type="molecule type" value="Genomic_DNA"/>
</dbReference>
<evidence type="ECO:0000256" key="1">
    <source>
        <dbReference type="SAM" id="MobiDB-lite"/>
    </source>
</evidence>
<reference evidence="2" key="1">
    <citation type="submission" date="2020-11" db="EMBL/GenBank/DDBJ databases">
        <authorList>
            <person name="Tran Van P."/>
        </authorList>
    </citation>
    <scope>NUCLEOTIDE SEQUENCE</scope>
</reference>
<proteinExistence type="predicted"/>
<keyword evidence="3" id="KW-1185">Reference proteome</keyword>
<protein>
    <submittedName>
        <fullName evidence="2">Uncharacterized protein</fullName>
    </submittedName>
</protein>
<dbReference type="AlphaFoldDB" id="A0A7R9GCM9"/>
<name>A0A7R9GCM9_9CRUS</name>
<evidence type="ECO:0000313" key="3">
    <source>
        <dbReference type="Proteomes" id="UP000678499"/>
    </source>
</evidence>
<organism evidence="2">
    <name type="scientific">Notodromas monacha</name>
    <dbReference type="NCBI Taxonomy" id="399045"/>
    <lineage>
        <taxon>Eukaryota</taxon>
        <taxon>Metazoa</taxon>
        <taxon>Ecdysozoa</taxon>
        <taxon>Arthropoda</taxon>
        <taxon>Crustacea</taxon>
        <taxon>Oligostraca</taxon>
        <taxon>Ostracoda</taxon>
        <taxon>Podocopa</taxon>
        <taxon>Podocopida</taxon>
        <taxon>Cypridocopina</taxon>
        <taxon>Cypridoidea</taxon>
        <taxon>Cyprididae</taxon>
        <taxon>Notodromas</taxon>
    </lineage>
</organism>
<dbReference type="EMBL" id="OA882534">
    <property type="protein sequence ID" value="CAD7275870.1"/>
    <property type="molecule type" value="Genomic_DNA"/>
</dbReference>
<feature type="region of interest" description="Disordered" evidence="1">
    <location>
        <begin position="166"/>
        <end position="185"/>
    </location>
</feature>
<sequence length="366" mass="39434">MAVTMAGFRRVSGSSPVPDYLWGSKMPSGNLLASSGSFSGKRLSPNRSSALLGCVPGPLGFLEESETSGLGDVWDGEKPVDIDVYSLHPEPRFETDRYRVQEPPAARRFRESSASLLLLEAQFMSEYLTLKDAPNWGWWWRGMMDNASRSCSTWVAVGDAPAGFGGPQGIDTSSQLPSPQTTPSTASFLAPADLVKSVNKKLRGDYIRRRMAQNYKLMTALGLNKADLQQSHQQIFKILKKTASSNQTPVLPATVGLTSQGASTPVNVPAFAVNLNSPAQLLSGQQVQSTPSAPSPTPRANSSAPVGSRRSPAANSLSARDIERDHGKPLSKYDRNMMIFTWLQTLQETPVTSASMASVTGLDNQS</sequence>
<gene>
    <name evidence="2" type="ORF">NMOB1V02_LOCUS3656</name>
</gene>
<dbReference type="Proteomes" id="UP000678499">
    <property type="component" value="Unassembled WGS sequence"/>
</dbReference>
<feature type="compositionally biased region" description="Low complexity" evidence="1">
    <location>
        <begin position="172"/>
        <end position="185"/>
    </location>
</feature>
<evidence type="ECO:0000313" key="2">
    <source>
        <dbReference type="EMBL" id="CAD7275870.1"/>
    </source>
</evidence>